<comment type="caution">
    <text evidence="1">The sequence shown here is derived from an EMBL/GenBank/DDBJ whole genome shotgun (WGS) entry which is preliminary data.</text>
</comment>
<evidence type="ECO:0000313" key="1">
    <source>
        <dbReference type="EMBL" id="TCG02677.1"/>
    </source>
</evidence>
<evidence type="ECO:0000313" key="2">
    <source>
        <dbReference type="Proteomes" id="UP000294200"/>
    </source>
</evidence>
<dbReference type="EMBL" id="MWML01000873">
    <property type="protein sequence ID" value="TCG02677.1"/>
    <property type="molecule type" value="Genomic_DNA"/>
</dbReference>
<dbReference type="AlphaFoldDB" id="A0A4R0X792"/>
<keyword evidence="2" id="KW-1185">Reference proteome</keyword>
<organism evidence="1 2">
    <name type="scientific">Paraburkholderia steynii</name>
    <dbReference type="NCBI Taxonomy" id="1245441"/>
    <lineage>
        <taxon>Bacteria</taxon>
        <taxon>Pseudomonadati</taxon>
        <taxon>Pseudomonadota</taxon>
        <taxon>Betaproteobacteria</taxon>
        <taxon>Burkholderiales</taxon>
        <taxon>Burkholderiaceae</taxon>
        <taxon>Paraburkholderia</taxon>
    </lineage>
</organism>
<proteinExistence type="predicted"/>
<gene>
    <name evidence="1" type="ORF">BZM27_54055</name>
</gene>
<reference evidence="1 2" key="1">
    <citation type="submission" date="2017-02" db="EMBL/GenBank/DDBJ databases">
        <title>Paraburkholderia sophoroidis sp. nov. and Paraburkholderia steynii sp. nov. rhizobial symbionts of the fynbos legume Hypocalyptus sophoroides.</title>
        <authorList>
            <person name="Steenkamp E.T."/>
            <person name="Beukes C.W."/>
            <person name="Van Zyl E."/>
            <person name="Avontuur J."/>
            <person name="Chan W.Y."/>
            <person name="Hassen A."/>
            <person name="Palmer M."/>
            <person name="Mthombeni L."/>
            <person name="Phalane F."/>
            <person name="Sereme K."/>
            <person name="Venter S.N."/>
        </authorList>
    </citation>
    <scope>NUCLEOTIDE SEQUENCE [LARGE SCALE GENOMIC DNA]</scope>
    <source>
        <strain evidence="1 2">HC1.1ba</strain>
    </source>
</reference>
<protein>
    <submittedName>
        <fullName evidence="1">Uncharacterized protein</fullName>
    </submittedName>
</protein>
<name>A0A4R0X792_9BURK</name>
<accession>A0A4R0X792</accession>
<sequence length="116" mass="13117">MRRGDFRDPAVVLEEKQNRTCLGCEQLVRSRWGGTTKYVCSSGYQKASLVVYQMTRCKKFIENGSSLMGVQDQVVTATQSRILRWEADFVRAVDRLTALGLSDPLGSSLWRAKYCS</sequence>
<dbReference type="Proteomes" id="UP000294200">
    <property type="component" value="Unassembled WGS sequence"/>
</dbReference>